<feature type="domain" description="RanBD1" evidence="4">
    <location>
        <begin position="23"/>
        <end position="117"/>
    </location>
</feature>
<dbReference type="PANTHER" id="PTHR23138:SF142">
    <property type="entry name" value="RAN-BINDING PROTEIN 3B-RELATED"/>
    <property type="match status" value="1"/>
</dbReference>
<keyword evidence="6" id="KW-1185">Reference proteome</keyword>
<dbReference type="InterPro" id="IPR000156">
    <property type="entry name" value="Ran_bind_dom"/>
</dbReference>
<evidence type="ECO:0000256" key="1">
    <source>
        <dbReference type="ARBA" id="ARBA00004123"/>
    </source>
</evidence>
<dbReference type="Pfam" id="PF00638">
    <property type="entry name" value="Ran_BP1"/>
    <property type="match status" value="1"/>
</dbReference>
<dbReference type="InterPro" id="IPR011993">
    <property type="entry name" value="PH-like_dom_sf"/>
</dbReference>
<name>A0A9N8Z9I7_9GLOM</name>
<sequence length="142" mass="16451">MKRDRPLSPSDLYTTPNKKRKVATSPTSTLNKNIFGSKTEYSGNAFSILTGEEEEIMQHFVKAKLYCLDGEWKERGIGTLRLNYPKDNEKSPRLVMRTDNVFKVILNIILFHGMHIERSQDKFIKLFAYEDKLVHLAIKVCN</sequence>
<evidence type="ECO:0000313" key="5">
    <source>
        <dbReference type="EMBL" id="CAG8474838.1"/>
    </source>
</evidence>
<comment type="caution">
    <text evidence="5">The sequence shown here is derived from an EMBL/GenBank/DDBJ whole genome shotgun (WGS) entry which is preliminary data.</text>
</comment>
<reference evidence="5" key="1">
    <citation type="submission" date="2021-06" db="EMBL/GenBank/DDBJ databases">
        <authorList>
            <person name="Kallberg Y."/>
            <person name="Tangrot J."/>
            <person name="Rosling A."/>
        </authorList>
    </citation>
    <scope>NUCLEOTIDE SEQUENCE</scope>
    <source>
        <strain evidence="5">AZ414A</strain>
    </source>
</reference>
<evidence type="ECO:0000256" key="3">
    <source>
        <dbReference type="SAM" id="MobiDB-lite"/>
    </source>
</evidence>
<gene>
    <name evidence="5" type="ORF">DEBURN_LOCUS3346</name>
</gene>
<dbReference type="EMBL" id="CAJVPK010000211">
    <property type="protein sequence ID" value="CAG8474838.1"/>
    <property type="molecule type" value="Genomic_DNA"/>
</dbReference>
<evidence type="ECO:0000256" key="2">
    <source>
        <dbReference type="ARBA" id="ARBA00023242"/>
    </source>
</evidence>
<feature type="region of interest" description="Disordered" evidence="3">
    <location>
        <begin position="1"/>
        <end position="26"/>
    </location>
</feature>
<dbReference type="GO" id="GO:0005634">
    <property type="term" value="C:nucleus"/>
    <property type="evidence" value="ECO:0007669"/>
    <property type="project" value="UniProtKB-SubCell"/>
</dbReference>
<dbReference type="OrthoDB" id="185618at2759"/>
<dbReference type="Gene3D" id="2.30.29.30">
    <property type="entry name" value="Pleckstrin-homology domain (PH domain)/Phosphotyrosine-binding domain (PTB)"/>
    <property type="match status" value="1"/>
</dbReference>
<dbReference type="SUPFAM" id="SSF50729">
    <property type="entry name" value="PH domain-like"/>
    <property type="match status" value="1"/>
</dbReference>
<dbReference type="Proteomes" id="UP000789706">
    <property type="component" value="Unassembled WGS sequence"/>
</dbReference>
<organism evidence="5 6">
    <name type="scientific">Diversispora eburnea</name>
    <dbReference type="NCBI Taxonomy" id="1213867"/>
    <lineage>
        <taxon>Eukaryota</taxon>
        <taxon>Fungi</taxon>
        <taxon>Fungi incertae sedis</taxon>
        <taxon>Mucoromycota</taxon>
        <taxon>Glomeromycotina</taxon>
        <taxon>Glomeromycetes</taxon>
        <taxon>Diversisporales</taxon>
        <taxon>Diversisporaceae</taxon>
        <taxon>Diversispora</taxon>
    </lineage>
</organism>
<evidence type="ECO:0000313" key="6">
    <source>
        <dbReference type="Proteomes" id="UP000789706"/>
    </source>
</evidence>
<dbReference type="AlphaFoldDB" id="A0A9N8Z9I7"/>
<accession>A0A9N8Z9I7</accession>
<dbReference type="SMART" id="SM00160">
    <property type="entry name" value="RanBD"/>
    <property type="match status" value="1"/>
</dbReference>
<protein>
    <submittedName>
        <fullName evidence="5">986_t:CDS:1</fullName>
    </submittedName>
</protein>
<dbReference type="PROSITE" id="PS50196">
    <property type="entry name" value="RANBD1"/>
    <property type="match status" value="1"/>
</dbReference>
<dbReference type="InterPro" id="IPR045255">
    <property type="entry name" value="RanBP1-like"/>
</dbReference>
<keyword evidence="2" id="KW-0539">Nucleus</keyword>
<dbReference type="PANTHER" id="PTHR23138">
    <property type="entry name" value="RAN BINDING PROTEIN"/>
    <property type="match status" value="1"/>
</dbReference>
<comment type="subcellular location">
    <subcellularLocation>
        <location evidence="1">Nucleus</location>
    </subcellularLocation>
</comment>
<proteinExistence type="predicted"/>
<evidence type="ECO:0000259" key="4">
    <source>
        <dbReference type="PROSITE" id="PS50196"/>
    </source>
</evidence>